<dbReference type="InterPro" id="IPR042080">
    <property type="entry name" value="RNA_2'-PTrans_N"/>
</dbReference>
<dbReference type="PATRIC" id="fig|411473.3.peg.1695"/>
<dbReference type="SUPFAM" id="SSF56399">
    <property type="entry name" value="ADP-ribosylation"/>
    <property type="match status" value="1"/>
</dbReference>
<evidence type="ECO:0000256" key="5">
    <source>
        <dbReference type="HAMAP-Rule" id="MF_00299"/>
    </source>
</evidence>
<keyword evidence="3 5" id="KW-0520">NAD</keyword>
<evidence type="ECO:0000313" key="6">
    <source>
        <dbReference type="EMBL" id="ERJ94446.1"/>
    </source>
</evidence>
<evidence type="ECO:0000256" key="4">
    <source>
        <dbReference type="ARBA" id="ARBA00025212"/>
    </source>
</evidence>
<dbReference type="eggNOG" id="COG1859">
    <property type="taxonomic scope" value="Bacteria"/>
</dbReference>
<dbReference type="Pfam" id="PF01885">
    <property type="entry name" value="PTS_2-RNA"/>
    <property type="match status" value="1"/>
</dbReference>
<dbReference type="InterPro" id="IPR022928">
    <property type="entry name" value="RNA_2'-PTrans_KptA"/>
</dbReference>
<evidence type="ECO:0000256" key="2">
    <source>
        <dbReference type="ARBA" id="ARBA00022679"/>
    </source>
</evidence>
<sequence length="187" mass="21545">MERRWKEECMDFDKIGKYLCFILRHHPEKIGITLDEHGWADVDELLAGISERCPLCREQLEEIVRTDAKSRYSFSADGQLIRCNQGHSIPVDVELEQVLPPEFLWHGTAERFLPAIFQEGLRRMSRLYVHLSATPEIAQTVGARHGKPVVLRVQTGKMAEDGYAFYRSVNGVWLTEAVPAKYLEEMK</sequence>
<dbReference type="EMBL" id="AWVF01000253">
    <property type="protein sequence ID" value="ERJ94446.1"/>
    <property type="molecule type" value="Genomic_DNA"/>
</dbReference>
<dbReference type="STRING" id="411473.RUMCAL_02053"/>
<comment type="caution">
    <text evidence="6">The sequence shown here is derived from an EMBL/GenBank/DDBJ whole genome shotgun (WGS) entry which is preliminary data.</text>
</comment>
<gene>
    <name evidence="5" type="primary">kptA</name>
    <name evidence="6" type="ORF">RUMCAL_02053</name>
</gene>
<dbReference type="EC" id="2.7.1.-" evidence="5"/>
<dbReference type="Proteomes" id="UP000016662">
    <property type="component" value="Unassembled WGS sequence"/>
</dbReference>
<organism evidence="6 7">
    <name type="scientific">Ruminococcus callidus ATCC 27760</name>
    <dbReference type="NCBI Taxonomy" id="411473"/>
    <lineage>
        <taxon>Bacteria</taxon>
        <taxon>Bacillati</taxon>
        <taxon>Bacillota</taxon>
        <taxon>Clostridia</taxon>
        <taxon>Eubacteriales</taxon>
        <taxon>Oscillospiraceae</taxon>
        <taxon>Ruminococcus</taxon>
    </lineage>
</organism>
<dbReference type="InterPro" id="IPR042081">
    <property type="entry name" value="RNA_2'-PTrans_C"/>
</dbReference>
<name>U2K7G0_9FIRM</name>
<evidence type="ECO:0000256" key="3">
    <source>
        <dbReference type="ARBA" id="ARBA00023027"/>
    </source>
</evidence>
<dbReference type="PANTHER" id="PTHR12684:SF2">
    <property type="entry name" value="TRNA 2'-PHOSPHOTRANSFERASE 1"/>
    <property type="match status" value="1"/>
</dbReference>
<comment type="similarity">
    <text evidence="1 5">Belongs to the KptA/TPT1 family.</text>
</comment>
<dbReference type="GO" id="GO:0000215">
    <property type="term" value="F:tRNA 2'-phosphotransferase activity"/>
    <property type="evidence" value="ECO:0007669"/>
    <property type="project" value="TreeGrafter"/>
</dbReference>
<dbReference type="GO" id="GO:0003950">
    <property type="term" value="F:NAD+ poly-ADP-ribosyltransferase activity"/>
    <property type="evidence" value="ECO:0007669"/>
    <property type="project" value="InterPro"/>
</dbReference>
<protein>
    <recommendedName>
        <fullName evidence="5">Probable RNA 2'-phosphotransferase</fullName>
        <ecNumber evidence="5">2.7.1.-</ecNumber>
    </recommendedName>
</protein>
<comment type="function">
    <text evidence="4 5">Removes the 2'-phosphate from RNA via an intermediate in which the phosphate is ADP-ribosylated by NAD followed by a presumed transesterification to release the RNA and generate ADP-ribose 1''-2''-cyclic phosphate (APPR&gt;P). May function as an ADP-ribosylase.</text>
</comment>
<dbReference type="InterPro" id="IPR002745">
    <property type="entry name" value="Ptrans_KptA/Tpt1"/>
</dbReference>
<keyword evidence="2 5" id="KW-0808">Transferase</keyword>
<dbReference type="GO" id="GO:0006388">
    <property type="term" value="P:tRNA splicing, via endonucleolytic cleavage and ligation"/>
    <property type="evidence" value="ECO:0007669"/>
    <property type="project" value="UniProtKB-UniRule"/>
</dbReference>
<reference evidence="6 7" key="1">
    <citation type="submission" date="2013-07" db="EMBL/GenBank/DDBJ databases">
        <authorList>
            <person name="Weinstock G."/>
            <person name="Sodergren E."/>
            <person name="Wylie T."/>
            <person name="Fulton L."/>
            <person name="Fulton R."/>
            <person name="Fronick C."/>
            <person name="O'Laughlin M."/>
            <person name="Godfrey J."/>
            <person name="Miner T."/>
            <person name="Herter B."/>
            <person name="Appelbaum E."/>
            <person name="Cordes M."/>
            <person name="Lek S."/>
            <person name="Wollam A."/>
            <person name="Pepin K.H."/>
            <person name="Palsikar V.B."/>
            <person name="Mitreva M."/>
            <person name="Wilson R.K."/>
        </authorList>
    </citation>
    <scope>NUCLEOTIDE SEQUENCE [LARGE SCALE GENOMIC DNA]</scope>
    <source>
        <strain evidence="6 7">ATCC 27760</strain>
    </source>
</reference>
<keyword evidence="7" id="KW-1185">Reference proteome</keyword>
<proteinExistence type="inferred from homology"/>
<evidence type="ECO:0000256" key="1">
    <source>
        <dbReference type="ARBA" id="ARBA00009836"/>
    </source>
</evidence>
<dbReference type="PANTHER" id="PTHR12684">
    <property type="entry name" value="PUTATIVE PHOSPHOTRANSFERASE"/>
    <property type="match status" value="1"/>
</dbReference>
<dbReference type="HAMAP" id="MF_00299">
    <property type="entry name" value="KptA"/>
    <property type="match status" value="1"/>
</dbReference>
<dbReference type="Gene3D" id="1.10.10.970">
    <property type="entry name" value="RNA 2'-phosphotransferase, Tpt1/KptA family, N-terminal domain"/>
    <property type="match status" value="1"/>
</dbReference>
<accession>U2K7G0</accession>
<dbReference type="AlphaFoldDB" id="U2K7G0"/>
<dbReference type="Gene3D" id="3.20.170.30">
    <property type="match status" value="1"/>
</dbReference>
<evidence type="ECO:0000313" key="7">
    <source>
        <dbReference type="Proteomes" id="UP000016662"/>
    </source>
</evidence>
<dbReference type="HOGENOM" id="CLU_052998_4_0_9"/>